<dbReference type="Gene3D" id="3.30.360.10">
    <property type="entry name" value="Dihydrodipicolinate Reductase, domain 2"/>
    <property type="match status" value="1"/>
</dbReference>
<accession>A0A9D1GH18</accession>
<dbReference type="AlphaFoldDB" id="A0A9D1GH18"/>
<feature type="domain" description="GFO/IDH/MocA-like oxidoreductase" evidence="2">
    <location>
        <begin position="139"/>
        <end position="263"/>
    </location>
</feature>
<dbReference type="InterPro" id="IPR052515">
    <property type="entry name" value="Gfo/Idh/MocA_Oxidoreductase"/>
</dbReference>
<dbReference type="Gene3D" id="3.40.50.720">
    <property type="entry name" value="NAD(P)-binding Rossmann-like Domain"/>
    <property type="match status" value="1"/>
</dbReference>
<dbReference type="GO" id="GO:0000166">
    <property type="term" value="F:nucleotide binding"/>
    <property type="evidence" value="ECO:0007669"/>
    <property type="project" value="InterPro"/>
</dbReference>
<evidence type="ECO:0000313" key="3">
    <source>
        <dbReference type="EMBL" id="HIT40845.1"/>
    </source>
</evidence>
<dbReference type="SUPFAM" id="SSF55347">
    <property type="entry name" value="Glyceraldehyde-3-phosphate dehydrogenase-like, C-terminal domain"/>
    <property type="match status" value="1"/>
</dbReference>
<reference evidence="3" key="2">
    <citation type="journal article" date="2021" name="PeerJ">
        <title>Extensive microbial diversity within the chicken gut microbiome revealed by metagenomics and culture.</title>
        <authorList>
            <person name="Gilroy R."/>
            <person name="Ravi A."/>
            <person name="Getino M."/>
            <person name="Pursley I."/>
            <person name="Horton D.L."/>
            <person name="Alikhan N.F."/>
            <person name="Baker D."/>
            <person name="Gharbi K."/>
            <person name="Hall N."/>
            <person name="Watson M."/>
            <person name="Adriaenssens E.M."/>
            <person name="Foster-Nyarko E."/>
            <person name="Jarju S."/>
            <person name="Secka A."/>
            <person name="Antonio M."/>
            <person name="Oren A."/>
            <person name="Chaudhuri R.R."/>
            <person name="La Ragione R."/>
            <person name="Hildebrand F."/>
            <person name="Pallen M.J."/>
        </authorList>
    </citation>
    <scope>NUCLEOTIDE SEQUENCE</scope>
    <source>
        <strain evidence="3">CHK123-3438</strain>
    </source>
</reference>
<dbReference type="InterPro" id="IPR055170">
    <property type="entry name" value="GFO_IDH_MocA-like_dom"/>
</dbReference>
<dbReference type="SUPFAM" id="SSF51735">
    <property type="entry name" value="NAD(P)-binding Rossmann-fold domains"/>
    <property type="match status" value="1"/>
</dbReference>
<protein>
    <submittedName>
        <fullName evidence="3">Gfo/Idh/MocA family oxidoreductase</fullName>
    </submittedName>
</protein>
<dbReference type="PANTHER" id="PTHR43249">
    <property type="entry name" value="UDP-N-ACETYL-2-AMINO-2-DEOXY-D-GLUCURONATE OXIDASE"/>
    <property type="match status" value="1"/>
</dbReference>
<gene>
    <name evidence="3" type="ORF">IAB60_01905</name>
</gene>
<organism evidence="3 4">
    <name type="scientific">Candidatus Caccovicinus merdipullorum</name>
    <dbReference type="NCBI Taxonomy" id="2840724"/>
    <lineage>
        <taxon>Bacteria</taxon>
        <taxon>Bacillati</taxon>
        <taxon>Bacillota</taxon>
        <taxon>Clostridia</taxon>
        <taxon>Eubacteriales</taxon>
        <taxon>Candidatus Caccovicinus</taxon>
    </lineage>
</organism>
<evidence type="ECO:0000259" key="1">
    <source>
        <dbReference type="Pfam" id="PF01408"/>
    </source>
</evidence>
<dbReference type="EMBL" id="DVKS01000036">
    <property type="protein sequence ID" value="HIT40845.1"/>
    <property type="molecule type" value="Genomic_DNA"/>
</dbReference>
<proteinExistence type="predicted"/>
<evidence type="ECO:0000259" key="2">
    <source>
        <dbReference type="Pfam" id="PF22725"/>
    </source>
</evidence>
<evidence type="ECO:0000313" key="4">
    <source>
        <dbReference type="Proteomes" id="UP000886860"/>
    </source>
</evidence>
<dbReference type="InterPro" id="IPR000683">
    <property type="entry name" value="Gfo/Idh/MocA-like_OxRdtase_N"/>
</dbReference>
<sequence length="383" mass="42912">MMKPLKTAVIGMGTMGSKYAAFLLNGQVPAMELAAVTRVRPERLKAMNLTLPDDLPVFPSADALFQALDEGRLSLDAVIIVTPHRLHEEQTLAAMKRGLHVLCDKPAGISSRQARSAEEFCPAELTYAFIFQQRTFPVYKKIRELVQSGKYGSLKRVSWTVTDWYRPNLYYQEVSWRGTWLLDGGGTLLNQCPHNLDLLQWICGVPSRVQGFCHNGKYHPIEVEDEVTAYMEWDNGASGVFTASTGEAPGVNRLEISLDNGLIIYENGELKVCCLDKTELEYRLQAEDAFVKPKSTWETIPLETNQQPYLEILDNFAAAVQEGAPLIAPGEEGRKSLLLSNAVYLSSWTGKMISIPKEGSEDEKIFEEEFEKEWRKRAGAAEN</sequence>
<dbReference type="Pfam" id="PF01408">
    <property type="entry name" value="GFO_IDH_MocA"/>
    <property type="match status" value="1"/>
</dbReference>
<dbReference type="Pfam" id="PF22725">
    <property type="entry name" value="GFO_IDH_MocA_C3"/>
    <property type="match status" value="1"/>
</dbReference>
<dbReference type="PANTHER" id="PTHR43249:SF1">
    <property type="entry name" value="D-GLUCOSIDE 3-DEHYDROGENASE"/>
    <property type="match status" value="1"/>
</dbReference>
<name>A0A9D1GH18_9FIRM</name>
<feature type="domain" description="Gfo/Idh/MocA-like oxidoreductase N-terminal" evidence="1">
    <location>
        <begin position="6"/>
        <end position="117"/>
    </location>
</feature>
<reference evidence="3" key="1">
    <citation type="submission" date="2020-10" db="EMBL/GenBank/DDBJ databases">
        <authorList>
            <person name="Gilroy R."/>
        </authorList>
    </citation>
    <scope>NUCLEOTIDE SEQUENCE</scope>
    <source>
        <strain evidence="3">CHK123-3438</strain>
    </source>
</reference>
<dbReference type="InterPro" id="IPR036291">
    <property type="entry name" value="NAD(P)-bd_dom_sf"/>
</dbReference>
<dbReference type="Proteomes" id="UP000886860">
    <property type="component" value="Unassembled WGS sequence"/>
</dbReference>
<comment type="caution">
    <text evidence="3">The sequence shown here is derived from an EMBL/GenBank/DDBJ whole genome shotgun (WGS) entry which is preliminary data.</text>
</comment>